<evidence type="ECO:0000313" key="2">
    <source>
        <dbReference type="Proteomes" id="UP000008909"/>
    </source>
</evidence>
<gene>
    <name evidence="1" type="ORF">CLF_102118</name>
</gene>
<name>G7Y7B9_CLOSI</name>
<accession>G7Y7B9</accession>
<reference evidence="1" key="1">
    <citation type="journal article" date="2011" name="Genome Biol.">
        <title>The draft genome of the carcinogenic human liver fluke Clonorchis sinensis.</title>
        <authorList>
            <person name="Wang X."/>
            <person name="Chen W."/>
            <person name="Huang Y."/>
            <person name="Sun J."/>
            <person name="Men J."/>
            <person name="Liu H."/>
            <person name="Luo F."/>
            <person name="Guo L."/>
            <person name="Lv X."/>
            <person name="Deng C."/>
            <person name="Zhou C."/>
            <person name="Fan Y."/>
            <person name="Li X."/>
            <person name="Huang L."/>
            <person name="Hu Y."/>
            <person name="Liang C."/>
            <person name="Hu X."/>
            <person name="Xu J."/>
            <person name="Yu X."/>
        </authorList>
    </citation>
    <scope>NUCLEOTIDE SEQUENCE [LARGE SCALE GENOMIC DNA]</scope>
    <source>
        <strain evidence="1">Henan</strain>
    </source>
</reference>
<dbReference type="Proteomes" id="UP000008909">
    <property type="component" value="Unassembled WGS sequence"/>
</dbReference>
<protein>
    <recommendedName>
        <fullName evidence="3">Reverse transcriptase domain-containing protein</fullName>
    </recommendedName>
</protein>
<proteinExistence type="predicted"/>
<sequence>MRTPVDGYDYTASFRLSARQGCLLSPVLFNFANSVLLEVTMPTSVTSGVEMLSGGSPTDIEYVAAVDILDSHVWKMKTTLHRPNNSATRFEMRSTAVV</sequence>
<evidence type="ECO:0000313" key="1">
    <source>
        <dbReference type="EMBL" id="GAA48854.1"/>
    </source>
</evidence>
<dbReference type="EMBL" id="DF142914">
    <property type="protein sequence ID" value="GAA48854.1"/>
    <property type="molecule type" value="Genomic_DNA"/>
</dbReference>
<keyword evidence="2" id="KW-1185">Reference proteome</keyword>
<organism evidence="1 2">
    <name type="scientific">Clonorchis sinensis</name>
    <name type="common">Chinese liver fluke</name>
    <dbReference type="NCBI Taxonomy" id="79923"/>
    <lineage>
        <taxon>Eukaryota</taxon>
        <taxon>Metazoa</taxon>
        <taxon>Spiralia</taxon>
        <taxon>Lophotrochozoa</taxon>
        <taxon>Platyhelminthes</taxon>
        <taxon>Trematoda</taxon>
        <taxon>Digenea</taxon>
        <taxon>Opisthorchiida</taxon>
        <taxon>Opisthorchiata</taxon>
        <taxon>Opisthorchiidae</taxon>
        <taxon>Clonorchis</taxon>
    </lineage>
</organism>
<reference key="2">
    <citation type="submission" date="2011-10" db="EMBL/GenBank/DDBJ databases">
        <title>The genome and transcriptome sequence of Clonorchis sinensis provide insights into the carcinogenic liver fluke.</title>
        <authorList>
            <person name="Wang X."/>
            <person name="Huang Y."/>
            <person name="Chen W."/>
            <person name="Liu H."/>
            <person name="Guo L."/>
            <person name="Chen Y."/>
            <person name="Luo F."/>
            <person name="Zhou W."/>
            <person name="Sun J."/>
            <person name="Mao Q."/>
            <person name="Liang P."/>
            <person name="Zhou C."/>
            <person name="Tian Y."/>
            <person name="Men J."/>
            <person name="Lv X."/>
            <person name="Huang L."/>
            <person name="Zhou J."/>
            <person name="Hu Y."/>
            <person name="Li R."/>
            <person name="Zhang F."/>
            <person name="Lei H."/>
            <person name="Li X."/>
            <person name="Hu X."/>
            <person name="Liang C."/>
            <person name="Xu J."/>
            <person name="Wu Z."/>
            <person name="Yu X."/>
        </authorList>
    </citation>
    <scope>NUCLEOTIDE SEQUENCE</scope>
    <source>
        <strain>Henan</strain>
    </source>
</reference>
<dbReference type="AlphaFoldDB" id="G7Y7B9"/>
<evidence type="ECO:0008006" key="3">
    <source>
        <dbReference type="Google" id="ProtNLM"/>
    </source>
</evidence>